<protein>
    <submittedName>
        <fullName evidence="2">Uncharacterized protein</fullName>
    </submittedName>
</protein>
<proteinExistence type="predicted"/>
<feature type="region of interest" description="Disordered" evidence="1">
    <location>
        <begin position="59"/>
        <end position="158"/>
    </location>
</feature>
<evidence type="ECO:0000313" key="3">
    <source>
        <dbReference type="Proteomes" id="UP000828390"/>
    </source>
</evidence>
<feature type="compositionally biased region" description="Basic and acidic residues" evidence="1">
    <location>
        <begin position="115"/>
        <end position="141"/>
    </location>
</feature>
<dbReference type="AlphaFoldDB" id="A0A9D4QRL6"/>
<dbReference type="Proteomes" id="UP000828390">
    <property type="component" value="Unassembled WGS sequence"/>
</dbReference>
<evidence type="ECO:0000313" key="2">
    <source>
        <dbReference type="EMBL" id="KAH3839715.1"/>
    </source>
</evidence>
<feature type="compositionally biased region" description="Low complexity" evidence="1">
    <location>
        <begin position="105"/>
        <end position="114"/>
    </location>
</feature>
<organism evidence="2 3">
    <name type="scientific">Dreissena polymorpha</name>
    <name type="common">Zebra mussel</name>
    <name type="synonym">Mytilus polymorpha</name>
    <dbReference type="NCBI Taxonomy" id="45954"/>
    <lineage>
        <taxon>Eukaryota</taxon>
        <taxon>Metazoa</taxon>
        <taxon>Spiralia</taxon>
        <taxon>Lophotrochozoa</taxon>
        <taxon>Mollusca</taxon>
        <taxon>Bivalvia</taxon>
        <taxon>Autobranchia</taxon>
        <taxon>Heteroconchia</taxon>
        <taxon>Euheterodonta</taxon>
        <taxon>Imparidentia</taxon>
        <taxon>Neoheterodontei</taxon>
        <taxon>Myida</taxon>
        <taxon>Dreissenoidea</taxon>
        <taxon>Dreissenidae</taxon>
        <taxon>Dreissena</taxon>
    </lineage>
</organism>
<feature type="compositionally biased region" description="Polar residues" evidence="1">
    <location>
        <begin position="12"/>
        <end position="22"/>
    </location>
</feature>
<comment type="caution">
    <text evidence="2">The sequence shown here is derived from an EMBL/GenBank/DDBJ whole genome shotgun (WGS) entry which is preliminary data.</text>
</comment>
<sequence>MNNDQVEKSISHIKTSSNFTRTRSVDVLPTMSEKADAEASVSESFASLKAKLQSYRDSLLNRSLRRKKKLQDQNQKSESESDQISGEGEKVQRKNSLTRSNSFTSLLRRSLGKSSGKEVQSEMKAEEDKDDGKSAGKDKKYFNTLTTPRTNFRPNTGSSQAQVNIVHYFSFTLPSHLA</sequence>
<gene>
    <name evidence="2" type="ORF">DPMN_113148</name>
</gene>
<reference evidence="2" key="2">
    <citation type="submission" date="2020-11" db="EMBL/GenBank/DDBJ databases">
        <authorList>
            <person name="McCartney M.A."/>
            <person name="Auch B."/>
            <person name="Kono T."/>
            <person name="Mallez S."/>
            <person name="Becker A."/>
            <person name="Gohl D.M."/>
            <person name="Silverstein K.A.T."/>
            <person name="Koren S."/>
            <person name="Bechman K.B."/>
            <person name="Herman A."/>
            <person name="Abrahante J.E."/>
            <person name="Garbe J."/>
        </authorList>
    </citation>
    <scope>NUCLEOTIDE SEQUENCE</scope>
    <source>
        <strain evidence="2">Duluth1</strain>
        <tissue evidence="2">Whole animal</tissue>
    </source>
</reference>
<reference evidence="2" key="1">
    <citation type="journal article" date="2019" name="bioRxiv">
        <title>The Genome of the Zebra Mussel, Dreissena polymorpha: A Resource for Invasive Species Research.</title>
        <authorList>
            <person name="McCartney M.A."/>
            <person name="Auch B."/>
            <person name="Kono T."/>
            <person name="Mallez S."/>
            <person name="Zhang Y."/>
            <person name="Obille A."/>
            <person name="Becker A."/>
            <person name="Abrahante J.E."/>
            <person name="Garbe J."/>
            <person name="Badalamenti J.P."/>
            <person name="Herman A."/>
            <person name="Mangelson H."/>
            <person name="Liachko I."/>
            <person name="Sullivan S."/>
            <person name="Sone E.D."/>
            <person name="Koren S."/>
            <person name="Silverstein K.A.T."/>
            <person name="Beckman K.B."/>
            <person name="Gohl D.M."/>
        </authorList>
    </citation>
    <scope>NUCLEOTIDE SEQUENCE</scope>
    <source>
        <strain evidence="2">Duluth1</strain>
        <tissue evidence="2">Whole animal</tissue>
    </source>
</reference>
<dbReference type="EMBL" id="JAIWYP010000004">
    <property type="protein sequence ID" value="KAH3839715.1"/>
    <property type="molecule type" value="Genomic_DNA"/>
</dbReference>
<feature type="compositionally biased region" description="Polar residues" evidence="1">
    <location>
        <begin position="94"/>
        <end position="104"/>
    </location>
</feature>
<accession>A0A9D4QRL6</accession>
<name>A0A9D4QRL6_DREPO</name>
<feature type="compositionally biased region" description="Polar residues" evidence="1">
    <location>
        <begin position="143"/>
        <end position="158"/>
    </location>
</feature>
<feature type="compositionally biased region" description="Basic and acidic residues" evidence="1">
    <location>
        <begin position="1"/>
        <end position="10"/>
    </location>
</feature>
<keyword evidence="3" id="KW-1185">Reference proteome</keyword>
<feature type="region of interest" description="Disordered" evidence="1">
    <location>
        <begin position="1"/>
        <end position="25"/>
    </location>
</feature>
<evidence type="ECO:0000256" key="1">
    <source>
        <dbReference type="SAM" id="MobiDB-lite"/>
    </source>
</evidence>